<dbReference type="InterPro" id="IPR036890">
    <property type="entry name" value="HATPase_C_sf"/>
</dbReference>
<dbReference type="GO" id="GO:0000155">
    <property type="term" value="F:phosphorelay sensor kinase activity"/>
    <property type="evidence" value="ECO:0007669"/>
    <property type="project" value="InterPro"/>
</dbReference>
<protein>
    <submittedName>
        <fullName evidence="2">Two-component system sensor histidine kinase/response regulator, hybrid</fullName>
    </submittedName>
</protein>
<dbReference type="InterPro" id="IPR003661">
    <property type="entry name" value="HisK_dim/P_dom"/>
</dbReference>
<keyword evidence="2" id="KW-0418">Kinase</keyword>
<evidence type="ECO:0000313" key="2">
    <source>
        <dbReference type="EMBL" id="EKC65068.1"/>
    </source>
</evidence>
<dbReference type="CDD" id="cd00082">
    <property type="entry name" value="HisKA"/>
    <property type="match status" value="1"/>
</dbReference>
<name>K1T665_9ZZZZ</name>
<dbReference type="InterPro" id="IPR036097">
    <property type="entry name" value="HisK_dim/P_sf"/>
</dbReference>
<dbReference type="SUPFAM" id="SSF47384">
    <property type="entry name" value="Homodimeric domain of signal transducing histidine kinase"/>
    <property type="match status" value="1"/>
</dbReference>
<feature type="non-terminal residue" evidence="2">
    <location>
        <position position="111"/>
    </location>
</feature>
<keyword evidence="2" id="KW-0808">Transferase</keyword>
<dbReference type="Gene3D" id="3.30.565.10">
    <property type="entry name" value="Histidine kinase-like ATPase, C-terminal domain"/>
    <property type="match status" value="1"/>
</dbReference>
<dbReference type="PANTHER" id="PTHR43547:SF2">
    <property type="entry name" value="HYBRID SIGNAL TRANSDUCTION HISTIDINE KINASE C"/>
    <property type="match status" value="1"/>
</dbReference>
<gene>
    <name evidence="2" type="ORF">OBE_06624</name>
</gene>
<evidence type="ECO:0000256" key="1">
    <source>
        <dbReference type="ARBA" id="ARBA00022553"/>
    </source>
</evidence>
<dbReference type="AlphaFoldDB" id="K1T665"/>
<organism evidence="2">
    <name type="scientific">human gut metagenome</name>
    <dbReference type="NCBI Taxonomy" id="408170"/>
    <lineage>
        <taxon>unclassified sequences</taxon>
        <taxon>metagenomes</taxon>
        <taxon>organismal metagenomes</taxon>
    </lineage>
</organism>
<dbReference type="PANTHER" id="PTHR43547">
    <property type="entry name" value="TWO-COMPONENT HISTIDINE KINASE"/>
    <property type="match status" value="1"/>
</dbReference>
<reference evidence="2" key="1">
    <citation type="journal article" date="2013" name="Environ. Microbiol.">
        <title>Microbiota from the distal guts of lean and obese adolescents exhibit partial functional redundancy besides clear differences in community structure.</title>
        <authorList>
            <person name="Ferrer M."/>
            <person name="Ruiz A."/>
            <person name="Lanza F."/>
            <person name="Haange S.B."/>
            <person name="Oberbach A."/>
            <person name="Till H."/>
            <person name="Bargiela R."/>
            <person name="Campoy C."/>
            <person name="Segura M.T."/>
            <person name="Richter M."/>
            <person name="von Bergen M."/>
            <person name="Seifert J."/>
            <person name="Suarez A."/>
        </authorList>
    </citation>
    <scope>NUCLEOTIDE SEQUENCE</scope>
</reference>
<dbReference type="EMBL" id="AJWZ01004566">
    <property type="protein sequence ID" value="EKC65068.1"/>
    <property type="molecule type" value="Genomic_DNA"/>
</dbReference>
<accession>K1T665</accession>
<keyword evidence="1" id="KW-0597">Phosphoprotein</keyword>
<comment type="caution">
    <text evidence="2">The sequence shown here is derived from an EMBL/GenBank/DDBJ whole genome shotgun (WGS) entry which is preliminary data.</text>
</comment>
<sequence length="111" mass="13004">MTLIQGALEKIEAMGRVSKELAYPIKVMDRSTQRMLRLINQLLEFRKMQNNKLVLSLEETDVIVFLYDIFLSFRETAESKEMEFKFIPSVSSYPMFVDKGKLDKIVYNLLS</sequence>
<proteinExistence type="predicted"/>